<organism evidence="3 4">
    <name type="scientific">Anaeramoeba flamelloides</name>
    <dbReference type="NCBI Taxonomy" id="1746091"/>
    <lineage>
        <taxon>Eukaryota</taxon>
        <taxon>Metamonada</taxon>
        <taxon>Anaeramoebidae</taxon>
        <taxon>Anaeramoeba</taxon>
    </lineage>
</organism>
<evidence type="ECO:0000313" key="4">
    <source>
        <dbReference type="Proteomes" id="UP001150062"/>
    </source>
</evidence>
<comment type="caution">
    <text evidence="3">The sequence shown here is derived from an EMBL/GenBank/DDBJ whole genome shotgun (WGS) entry which is preliminary data.</text>
</comment>
<feature type="compositionally biased region" description="Basic and acidic residues" evidence="1">
    <location>
        <begin position="232"/>
        <end position="247"/>
    </location>
</feature>
<protein>
    <submittedName>
        <fullName evidence="3">Uncharacterized protein</fullName>
    </submittedName>
</protein>
<accession>A0ABQ8YU81</accession>
<evidence type="ECO:0000313" key="3">
    <source>
        <dbReference type="EMBL" id="KAJ6248164.1"/>
    </source>
</evidence>
<gene>
    <name evidence="3" type="ORF">M0813_17823</name>
</gene>
<evidence type="ECO:0000256" key="1">
    <source>
        <dbReference type="SAM" id="MobiDB-lite"/>
    </source>
</evidence>
<keyword evidence="4" id="KW-1185">Reference proteome</keyword>
<reference evidence="3" key="1">
    <citation type="submission" date="2022-08" db="EMBL/GenBank/DDBJ databases">
        <title>Novel sulfate-reducing endosymbionts in the free-living metamonad Anaeramoeba.</title>
        <authorList>
            <person name="Jerlstrom-Hultqvist J."/>
            <person name="Cepicka I."/>
            <person name="Gallot-Lavallee L."/>
            <person name="Salas-Leiva D."/>
            <person name="Curtis B.A."/>
            <person name="Zahonova K."/>
            <person name="Pipaliya S."/>
            <person name="Dacks J."/>
            <person name="Roger A.J."/>
        </authorList>
    </citation>
    <scope>NUCLEOTIDE SEQUENCE</scope>
    <source>
        <strain evidence="3">Schooner1</strain>
    </source>
</reference>
<feature type="region of interest" description="Disordered" evidence="1">
    <location>
        <begin position="1"/>
        <end position="40"/>
    </location>
</feature>
<sequence>MDDLNDVENQPTPFSGDDNSVKDIELQDQQSKQQDDRTATEKNFRENGLLLYKNEYYEIGRFVKLTSRRDLYLTKEEFGTLSPNTKKLYLVRFVQIGKGNFIGFFKPRTIRNIFMITWITLLIFWIRHLNSLGDHQNEFGSDIKDFFYTVLATVFLIFISAKFKYIDCAVFSRIVKRRMEIVRALYGVEYQKSYKSTEDYAMDSIKVKKNECYACCKEFSKGSGSTSSPIDRSYDDRDIMDRAVSDS</sequence>
<evidence type="ECO:0000256" key="2">
    <source>
        <dbReference type="SAM" id="Phobius"/>
    </source>
</evidence>
<feature type="transmembrane region" description="Helical" evidence="2">
    <location>
        <begin position="146"/>
        <end position="163"/>
    </location>
</feature>
<feature type="region of interest" description="Disordered" evidence="1">
    <location>
        <begin position="220"/>
        <end position="247"/>
    </location>
</feature>
<proteinExistence type="predicted"/>
<keyword evidence="2" id="KW-0472">Membrane</keyword>
<dbReference type="EMBL" id="JAOAOG010000116">
    <property type="protein sequence ID" value="KAJ6248164.1"/>
    <property type="molecule type" value="Genomic_DNA"/>
</dbReference>
<dbReference type="Proteomes" id="UP001150062">
    <property type="component" value="Unassembled WGS sequence"/>
</dbReference>
<name>A0ABQ8YU81_9EUKA</name>
<feature type="transmembrane region" description="Helical" evidence="2">
    <location>
        <begin position="109"/>
        <end position="126"/>
    </location>
</feature>
<keyword evidence="2" id="KW-1133">Transmembrane helix</keyword>
<keyword evidence="2" id="KW-0812">Transmembrane</keyword>